<sequence length="135" mass="15230">MTPTYEEDKIAILTVIESFLATIKNREPYKMRQYIIPNGGGVFERPGGVIASTLSGLADRMETRIKDFSPDVLIEETIHDPVVMIDQNLAMTWAKFNFTVDGKLNHCGTNVIVLLRENESWKISGCFDNHKLPDS</sequence>
<reference evidence="1" key="1">
    <citation type="journal article" date="2020" name="Stud. Mycol.">
        <title>101 Dothideomycetes genomes: a test case for predicting lifestyles and emergence of pathogens.</title>
        <authorList>
            <person name="Haridas S."/>
            <person name="Albert R."/>
            <person name="Binder M."/>
            <person name="Bloem J."/>
            <person name="Labutti K."/>
            <person name="Salamov A."/>
            <person name="Andreopoulos B."/>
            <person name="Baker S."/>
            <person name="Barry K."/>
            <person name="Bills G."/>
            <person name="Bluhm B."/>
            <person name="Cannon C."/>
            <person name="Castanera R."/>
            <person name="Culley D."/>
            <person name="Daum C."/>
            <person name="Ezra D."/>
            <person name="Gonzalez J."/>
            <person name="Henrissat B."/>
            <person name="Kuo A."/>
            <person name="Liang C."/>
            <person name="Lipzen A."/>
            <person name="Lutzoni F."/>
            <person name="Magnuson J."/>
            <person name="Mondo S."/>
            <person name="Nolan M."/>
            <person name="Ohm R."/>
            <person name="Pangilinan J."/>
            <person name="Park H.-J."/>
            <person name="Ramirez L."/>
            <person name="Alfaro M."/>
            <person name="Sun H."/>
            <person name="Tritt A."/>
            <person name="Yoshinaga Y."/>
            <person name="Zwiers L.-H."/>
            <person name="Turgeon B."/>
            <person name="Goodwin S."/>
            <person name="Spatafora J."/>
            <person name="Crous P."/>
            <person name="Grigoriev I."/>
        </authorList>
    </citation>
    <scope>NUCLEOTIDE SEQUENCE</scope>
    <source>
        <strain evidence="1">Tuck. ex Michener</strain>
    </source>
</reference>
<dbReference type="OrthoDB" id="2896390at2759"/>
<dbReference type="Proteomes" id="UP000800092">
    <property type="component" value="Unassembled WGS sequence"/>
</dbReference>
<evidence type="ECO:0000313" key="2">
    <source>
        <dbReference type="Proteomes" id="UP000800092"/>
    </source>
</evidence>
<organism evidence="1 2">
    <name type="scientific">Viridothelium virens</name>
    <name type="common">Speckled blister lichen</name>
    <name type="synonym">Trypethelium virens</name>
    <dbReference type="NCBI Taxonomy" id="1048519"/>
    <lineage>
        <taxon>Eukaryota</taxon>
        <taxon>Fungi</taxon>
        <taxon>Dikarya</taxon>
        <taxon>Ascomycota</taxon>
        <taxon>Pezizomycotina</taxon>
        <taxon>Dothideomycetes</taxon>
        <taxon>Dothideomycetes incertae sedis</taxon>
        <taxon>Trypetheliales</taxon>
        <taxon>Trypetheliaceae</taxon>
        <taxon>Viridothelium</taxon>
    </lineage>
</organism>
<dbReference type="AlphaFoldDB" id="A0A6A6H7G7"/>
<accession>A0A6A6H7G7</accession>
<evidence type="ECO:0008006" key="3">
    <source>
        <dbReference type="Google" id="ProtNLM"/>
    </source>
</evidence>
<dbReference type="InterPro" id="IPR032710">
    <property type="entry name" value="NTF2-like_dom_sf"/>
</dbReference>
<dbReference type="Gene3D" id="3.10.450.50">
    <property type="match status" value="1"/>
</dbReference>
<proteinExistence type="predicted"/>
<dbReference type="SUPFAM" id="SSF54427">
    <property type="entry name" value="NTF2-like"/>
    <property type="match status" value="1"/>
</dbReference>
<dbReference type="EMBL" id="ML991805">
    <property type="protein sequence ID" value="KAF2233640.1"/>
    <property type="molecule type" value="Genomic_DNA"/>
</dbReference>
<name>A0A6A6H7G7_VIRVR</name>
<gene>
    <name evidence="1" type="ORF">EV356DRAFT_503453</name>
</gene>
<protein>
    <recommendedName>
        <fullName evidence="3">SnoaL-like domain-containing protein</fullName>
    </recommendedName>
</protein>
<evidence type="ECO:0000313" key="1">
    <source>
        <dbReference type="EMBL" id="KAF2233640.1"/>
    </source>
</evidence>
<keyword evidence="2" id="KW-1185">Reference proteome</keyword>